<dbReference type="Gene3D" id="3.90.320.10">
    <property type="match status" value="1"/>
</dbReference>
<keyword evidence="5 15" id="KW-0347">Helicase</keyword>
<comment type="catalytic activity">
    <reaction evidence="14">
        <text>ATP + H2O = ADP + phosphate + H(+)</text>
        <dbReference type="Rhea" id="RHEA:13065"/>
        <dbReference type="ChEBI" id="CHEBI:15377"/>
        <dbReference type="ChEBI" id="CHEBI:15378"/>
        <dbReference type="ChEBI" id="CHEBI:30616"/>
        <dbReference type="ChEBI" id="CHEBI:43474"/>
        <dbReference type="ChEBI" id="CHEBI:456216"/>
        <dbReference type="EC" id="5.6.2.4"/>
    </reaction>
</comment>
<keyword evidence="1" id="KW-0540">Nuclease</keyword>
<dbReference type="Gene3D" id="3.40.50.300">
    <property type="entry name" value="P-loop containing nucleotide triphosphate hydrolases"/>
    <property type="match status" value="4"/>
</dbReference>
<dbReference type="PANTHER" id="PTHR11070">
    <property type="entry name" value="UVRD / RECB / PCRA DNA HELICASE FAMILY MEMBER"/>
    <property type="match status" value="1"/>
</dbReference>
<dbReference type="GO" id="GO:0008854">
    <property type="term" value="F:exodeoxyribonuclease V activity"/>
    <property type="evidence" value="ECO:0007669"/>
    <property type="project" value="UniProtKB-EC"/>
</dbReference>
<gene>
    <name evidence="18" type="ORF">ACFQ2T_00020</name>
</gene>
<name>A0ABW3P7J7_9PROT</name>
<dbReference type="EC" id="5.6.2.4" evidence="12"/>
<dbReference type="InterPro" id="IPR011604">
    <property type="entry name" value="PDDEXK-like_dom_sf"/>
</dbReference>
<dbReference type="Proteomes" id="UP001597206">
    <property type="component" value="Unassembled WGS sequence"/>
</dbReference>
<evidence type="ECO:0000256" key="9">
    <source>
        <dbReference type="ARBA" id="ARBA00023204"/>
    </source>
</evidence>
<dbReference type="Pfam" id="PF00580">
    <property type="entry name" value="UvrD-helicase"/>
    <property type="match status" value="2"/>
</dbReference>
<comment type="catalytic activity">
    <reaction evidence="11">
        <text>Couples ATP hydrolysis with the unwinding of duplex DNA by translocating in the 3'-5' direction.</text>
        <dbReference type="EC" id="5.6.2.4"/>
    </reaction>
</comment>
<comment type="caution">
    <text evidence="18">The sequence shown here is derived from an EMBL/GenBank/DDBJ whole genome shotgun (WGS) entry which is preliminary data.</text>
</comment>
<keyword evidence="19" id="KW-1185">Reference proteome</keyword>
<keyword evidence="9" id="KW-0234">DNA repair</keyword>
<evidence type="ECO:0000313" key="19">
    <source>
        <dbReference type="Proteomes" id="UP001597206"/>
    </source>
</evidence>
<evidence type="ECO:0000259" key="16">
    <source>
        <dbReference type="PROSITE" id="PS51198"/>
    </source>
</evidence>
<evidence type="ECO:0000256" key="1">
    <source>
        <dbReference type="ARBA" id="ARBA00022722"/>
    </source>
</evidence>
<reference evidence="19" key="1">
    <citation type="journal article" date="2019" name="Int. J. Syst. Evol. Microbiol.">
        <title>The Global Catalogue of Microorganisms (GCM) 10K type strain sequencing project: providing services to taxonomists for standard genome sequencing and annotation.</title>
        <authorList>
            <consortium name="The Broad Institute Genomics Platform"/>
            <consortium name="The Broad Institute Genome Sequencing Center for Infectious Disease"/>
            <person name="Wu L."/>
            <person name="Ma J."/>
        </authorList>
    </citation>
    <scope>NUCLEOTIDE SEQUENCE [LARGE SCALE GENOMIC DNA]</scope>
    <source>
        <strain evidence="19">CCUG 58411</strain>
    </source>
</reference>
<dbReference type="PANTHER" id="PTHR11070:SF2">
    <property type="entry name" value="ATP-DEPENDENT DNA HELICASE SRS2"/>
    <property type="match status" value="1"/>
</dbReference>
<evidence type="ECO:0000256" key="8">
    <source>
        <dbReference type="ARBA" id="ARBA00023125"/>
    </source>
</evidence>
<keyword evidence="3" id="KW-0227">DNA damage</keyword>
<evidence type="ECO:0000256" key="13">
    <source>
        <dbReference type="ARBA" id="ARBA00034923"/>
    </source>
</evidence>
<dbReference type="RefSeq" id="WP_379028768.1">
    <property type="nucleotide sequence ID" value="NZ_JBHTLN010000001.1"/>
</dbReference>
<evidence type="ECO:0000256" key="11">
    <source>
        <dbReference type="ARBA" id="ARBA00034617"/>
    </source>
</evidence>
<dbReference type="InterPro" id="IPR000212">
    <property type="entry name" value="DNA_helicase_UvrD/REP"/>
</dbReference>
<keyword evidence="2 15" id="KW-0547">Nucleotide-binding</keyword>
<keyword evidence="4 15" id="KW-0378">Hydrolase</keyword>
<dbReference type="PROSITE" id="PS51217">
    <property type="entry name" value="UVRD_HELICASE_CTER"/>
    <property type="match status" value="1"/>
</dbReference>
<feature type="domain" description="UvrD-like helicase ATP-binding" evidence="16">
    <location>
        <begin position="11"/>
        <end position="494"/>
    </location>
</feature>
<evidence type="ECO:0000259" key="17">
    <source>
        <dbReference type="PROSITE" id="PS51217"/>
    </source>
</evidence>
<keyword evidence="8" id="KW-0238">DNA-binding</keyword>
<dbReference type="PROSITE" id="PS51198">
    <property type="entry name" value="UVRD_HELICASE_ATP_BIND"/>
    <property type="match status" value="1"/>
</dbReference>
<dbReference type="SUPFAM" id="SSF52540">
    <property type="entry name" value="P-loop containing nucleoside triphosphate hydrolases"/>
    <property type="match status" value="1"/>
</dbReference>
<feature type="domain" description="UvrD-like helicase C-terminal" evidence="17">
    <location>
        <begin position="478"/>
        <end position="783"/>
    </location>
</feature>
<evidence type="ECO:0000256" key="3">
    <source>
        <dbReference type="ARBA" id="ARBA00022763"/>
    </source>
</evidence>
<evidence type="ECO:0000256" key="15">
    <source>
        <dbReference type="PROSITE-ProRule" id="PRU00560"/>
    </source>
</evidence>
<evidence type="ECO:0000256" key="14">
    <source>
        <dbReference type="ARBA" id="ARBA00048988"/>
    </source>
</evidence>
<evidence type="ECO:0000256" key="2">
    <source>
        <dbReference type="ARBA" id="ARBA00022741"/>
    </source>
</evidence>
<keyword evidence="10" id="KW-0413">Isomerase</keyword>
<keyword evidence="7 15" id="KW-0067">ATP-binding</keyword>
<dbReference type="EMBL" id="JBHTLN010000001">
    <property type="protein sequence ID" value="MFD1120875.1"/>
    <property type="molecule type" value="Genomic_DNA"/>
</dbReference>
<evidence type="ECO:0000256" key="7">
    <source>
        <dbReference type="ARBA" id="ARBA00022840"/>
    </source>
</evidence>
<dbReference type="InterPro" id="IPR014017">
    <property type="entry name" value="DNA_helicase_UvrD-like_C"/>
</dbReference>
<evidence type="ECO:0000256" key="10">
    <source>
        <dbReference type="ARBA" id="ARBA00023235"/>
    </source>
</evidence>
<evidence type="ECO:0000256" key="5">
    <source>
        <dbReference type="ARBA" id="ARBA00022806"/>
    </source>
</evidence>
<evidence type="ECO:0000256" key="4">
    <source>
        <dbReference type="ARBA" id="ARBA00022801"/>
    </source>
</evidence>
<evidence type="ECO:0000313" key="18">
    <source>
        <dbReference type="EMBL" id="MFD1120875.1"/>
    </source>
</evidence>
<evidence type="ECO:0000256" key="6">
    <source>
        <dbReference type="ARBA" id="ARBA00022839"/>
    </source>
</evidence>
<proteinExistence type="predicted"/>
<dbReference type="InterPro" id="IPR014016">
    <property type="entry name" value="UvrD-like_ATP-bd"/>
</dbReference>
<accession>A0ABW3P7J7</accession>
<evidence type="ECO:0000256" key="12">
    <source>
        <dbReference type="ARBA" id="ARBA00034808"/>
    </source>
</evidence>
<dbReference type="InterPro" id="IPR027417">
    <property type="entry name" value="P-loop_NTPase"/>
</dbReference>
<protein>
    <recommendedName>
        <fullName evidence="12">DNA 3'-5' helicase</fullName>
        <ecNumber evidence="12">5.6.2.4</ecNumber>
    </recommendedName>
    <alternativeName>
        <fullName evidence="13">DNA 3'-5' helicase II</fullName>
    </alternativeName>
</protein>
<sequence>MTISEFDLQQALAYDTANRQRALEIESFIVEAPAGAGKTELLTQRVLKLLQTVQAPEEIIAITFTNKAASEMRARILDSLQLAAAGVMPEAPHKQITFALGQQALQRSAELNWHLLETPARLRIYTIDSLCANLARQMPLLSRFGTQPAVTEDAWAYYREAAGQALQTMDDPQLGAPVRLVLRYMDNDQARLEGLLMAMLSKREQWLHLSQTGGTPDQINQSEVARLALLHLIESELQLAAQALPARLQSALMPIARYAASQLPPDHALSGLLDWQAPLSATIEDLPGWRALADLLLTASGGLRKRLDKNMGLPATDEAKPYKEALTGILDGLAQHADSEASIARIRMLPDPDSEDDAIIHALSQLLNIAAAQLWLCFQAQNEVDFVEIAQRALAALVEGGVSTELAMRLDYRIQHLLVDEFQDTSPMQIDLLKALTRGWLPGDGRTLFAVGDPMQSIYRFRKANVGLFLNAAVHGIGDIQLTPLKLWRNNRSRPPVVEWINQTFKGMLPARDAPQQGAIAYRLFVATRADTECAGIFVHPLLIPVTEADEEPADIRHLEAEQIIRIIQETRANKADATIAVLVRARRHLHALVSEMRRNHSELSFQAVEIEELANRQIVQDLLTLTYALHQRADRVHWLALLRAPWCGLTLADLHALIGLDGHRSVMHLLSDEAVLARLSAEGQQRARHVYQVMQSALDFRGRSSVSRWVHNTWLRLGGAQCLWNENDVQDVQAFFARIAALEQHNQFSPQALAEDVKKLYAAPDAKADATLQFMTIHKSKGLEFDTVILPGLDGGNPPDDAKLVIWEEVTLADGSTELVAAPYVPAARKRQQANASTVTAYDYLNDLDKTRAAYEDARVLYVAATRAERKLHLLGAAKADKNGDPQPRKNTFLQLLWPAVHAQFTPENDIVARATNTQTDADIQQFVPKLIRVRQALTPTVLQVADAMATPAYRQTTENTTVAALEADTGTLAHLYLQLIAEQGLARWGDSVNNQFLMHTAAMQRWFKQRGYTDNDAKTATAKAARLLTTTVQSDDGRWVLQPHAQAASELAIEQLADGKKVIDRTFVADGVRWIVDYKSMPITAQQDLYSLAGLFTQQLSSYAQLFQQEGLPVKTAILFLSVGKLVVIE</sequence>
<dbReference type="Pfam" id="PF13361">
    <property type="entry name" value="UvrD_C"/>
    <property type="match status" value="1"/>
</dbReference>
<feature type="binding site" evidence="15">
    <location>
        <begin position="32"/>
        <end position="39"/>
    </location>
    <ligand>
        <name>ATP</name>
        <dbReference type="ChEBI" id="CHEBI:30616"/>
    </ligand>
</feature>
<keyword evidence="6" id="KW-0269">Exonuclease</keyword>
<organism evidence="18 19">
    <name type="scientific">Methylophilus flavus</name>
    <dbReference type="NCBI Taxonomy" id="640084"/>
    <lineage>
        <taxon>Bacteria</taxon>
        <taxon>Pseudomonadati</taxon>
        <taxon>Pseudomonadota</taxon>
        <taxon>Betaproteobacteria</taxon>
        <taxon>Nitrosomonadales</taxon>
        <taxon>Methylophilaceae</taxon>
        <taxon>Methylophilus</taxon>
    </lineage>
</organism>